<sequence>MSMCSTPESTRMSHSGFNKLPPELVVQIVESLDTPHDLYSLIVSSNRVAILATVMMNALPHGNIYLAVAACKAAATSKACLLISLYKLWWLLDYFMHLLEAKSLRVASRKLLRAQNAKRGMSQPEKSRILRSFLNFEIYRRITPGRQTGGNCHEASDQTLNFLKRYQAWQREEILAVEEFLVEAAKDVIRSAREHTHRQISSVAYELAAQPDTVLAPVSLGDLGALIELNGYDPFWHGFPPCARSLHYFASRGPPFMKWLSEPSPGNQLYIVDLLATAKCHPSILECLHRDDDQLTTADDAICEVGDEEVPQEDNSLDGPSCGWKWAETHDLINGEFNLLKRYELRKMGYCFWDTRRLNQDWNFSALSPSGLQLVPRSQNDDGETWLKEEPESGFRAYFQGLDVPVNVLNIKFRDFIDRLEEGRDFNEDEIYPFSPPFSEQEIKLFNFEY</sequence>
<organism evidence="2">
    <name type="scientific">Dissoconium aciculare CBS 342.82</name>
    <dbReference type="NCBI Taxonomy" id="1314786"/>
    <lineage>
        <taxon>Eukaryota</taxon>
        <taxon>Fungi</taxon>
        <taxon>Dikarya</taxon>
        <taxon>Ascomycota</taxon>
        <taxon>Pezizomycotina</taxon>
        <taxon>Dothideomycetes</taxon>
        <taxon>Dothideomycetidae</taxon>
        <taxon>Mycosphaerellales</taxon>
        <taxon>Dissoconiaceae</taxon>
        <taxon>Dissoconium</taxon>
    </lineage>
</organism>
<dbReference type="GeneID" id="54361248"/>
<dbReference type="OrthoDB" id="5304511at2759"/>
<reference evidence="2" key="3">
    <citation type="submission" date="2025-08" db="UniProtKB">
        <authorList>
            <consortium name="RefSeq"/>
        </authorList>
    </citation>
    <scope>IDENTIFICATION</scope>
    <source>
        <strain evidence="2">CBS 342.82</strain>
    </source>
</reference>
<proteinExistence type="predicted"/>
<gene>
    <name evidence="2" type="ORF">K489DRAFT_373693</name>
</gene>
<protein>
    <submittedName>
        <fullName evidence="2">Uncharacterized protein</fullName>
    </submittedName>
</protein>
<reference evidence="2" key="1">
    <citation type="submission" date="2020-01" db="EMBL/GenBank/DDBJ databases">
        <authorList>
            <consortium name="DOE Joint Genome Institute"/>
            <person name="Haridas S."/>
            <person name="Albert R."/>
            <person name="Binder M."/>
            <person name="Bloem J."/>
            <person name="Labutti K."/>
            <person name="Salamov A."/>
            <person name="Andreopoulos B."/>
            <person name="Baker S.E."/>
            <person name="Barry K."/>
            <person name="Bills G."/>
            <person name="Bluhm B.H."/>
            <person name="Cannon C."/>
            <person name="Castanera R."/>
            <person name="Culley D.E."/>
            <person name="Daum C."/>
            <person name="Ezra D."/>
            <person name="Gonzalez J.B."/>
            <person name="Henrissat B."/>
            <person name="Kuo A."/>
            <person name="Liang C."/>
            <person name="Lipzen A."/>
            <person name="Lutzoni F."/>
            <person name="Magnuson J."/>
            <person name="Mondo S."/>
            <person name="Nolan M."/>
            <person name="Ohm R."/>
            <person name="Pangilinan J."/>
            <person name="Park H.-J."/>
            <person name="Ramirez L."/>
            <person name="Alfaro M."/>
            <person name="Sun H."/>
            <person name="Tritt A."/>
            <person name="Yoshinaga Y."/>
            <person name="Zwiers L.-H."/>
            <person name="Turgeon B.G."/>
            <person name="Goodwin S.B."/>
            <person name="Spatafora J.W."/>
            <person name="Crous P.W."/>
            <person name="Grigoriev I.V."/>
        </authorList>
    </citation>
    <scope>NUCLEOTIDE SEQUENCE</scope>
    <source>
        <strain evidence="2">CBS 342.82</strain>
    </source>
</reference>
<dbReference type="AlphaFoldDB" id="A0A6J3LTY0"/>
<evidence type="ECO:0000313" key="1">
    <source>
        <dbReference type="Proteomes" id="UP000504637"/>
    </source>
</evidence>
<reference evidence="2" key="2">
    <citation type="submission" date="2020-04" db="EMBL/GenBank/DDBJ databases">
        <authorList>
            <consortium name="NCBI Genome Project"/>
        </authorList>
    </citation>
    <scope>NUCLEOTIDE SEQUENCE</scope>
    <source>
        <strain evidence="2">CBS 342.82</strain>
    </source>
</reference>
<keyword evidence="1" id="KW-1185">Reference proteome</keyword>
<name>A0A6J3LTY0_9PEZI</name>
<dbReference type="Proteomes" id="UP000504637">
    <property type="component" value="Unplaced"/>
</dbReference>
<accession>A0A6J3LTY0</accession>
<dbReference type="RefSeq" id="XP_033456281.1">
    <property type="nucleotide sequence ID" value="XM_033603448.1"/>
</dbReference>
<evidence type="ECO:0000313" key="2">
    <source>
        <dbReference type="RefSeq" id="XP_033456281.1"/>
    </source>
</evidence>